<evidence type="ECO:0000313" key="13">
    <source>
        <dbReference type="Proteomes" id="UP001142055"/>
    </source>
</evidence>
<protein>
    <recommendedName>
        <fullName evidence="3">Intraflagellar transport protein 56</fullName>
    </recommendedName>
</protein>
<keyword evidence="5" id="KW-0802">TPR repeat</keyword>
<evidence type="ECO:0000256" key="3">
    <source>
        <dbReference type="ARBA" id="ARBA00019387"/>
    </source>
</evidence>
<dbReference type="GO" id="GO:0035735">
    <property type="term" value="P:intraciliary transport involved in cilium assembly"/>
    <property type="evidence" value="ECO:0007669"/>
    <property type="project" value="TreeGrafter"/>
</dbReference>
<feature type="transmembrane region" description="Helical" evidence="9">
    <location>
        <begin position="299"/>
        <end position="318"/>
    </location>
</feature>
<evidence type="ECO:0000313" key="12">
    <source>
        <dbReference type="EMBL" id="KAJ6223273.1"/>
    </source>
</evidence>
<dbReference type="Pfam" id="PF00169">
    <property type="entry name" value="PH"/>
    <property type="match status" value="1"/>
</dbReference>
<evidence type="ECO:0000256" key="4">
    <source>
        <dbReference type="ARBA" id="ARBA00022737"/>
    </source>
</evidence>
<dbReference type="GO" id="GO:0035720">
    <property type="term" value="P:intraciliary anterograde transport"/>
    <property type="evidence" value="ECO:0007669"/>
    <property type="project" value="TreeGrafter"/>
</dbReference>
<evidence type="ECO:0000256" key="2">
    <source>
        <dbReference type="ARBA" id="ARBA00007834"/>
    </source>
</evidence>
<feature type="transmembrane region" description="Helical" evidence="9">
    <location>
        <begin position="135"/>
        <end position="155"/>
    </location>
</feature>
<keyword evidence="4" id="KW-0677">Repeat</keyword>
<dbReference type="GO" id="GO:0007264">
    <property type="term" value="P:small GTPase-mediated signal transduction"/>
    <property type="evidence" value="ECO:0007669"/>
    <property type="project" value="InterPro"/>
</dbReference>
<dbReference type="GO" id="GO:0097546">
    <property type="term" value="C:ciliary base"/>
    <property type="evidence" value="ECO:0007669"/>
    <property type="project" value="TreeGrafter"/>
</dbReference>
<dbReference type="SMART" id="SM00147">
    <property type="entry name" value="RasGEF"/>
    <property type="match status" value="1"/>
</dbReference>
<evidence type="ECO:0000256" key="6">
    <source>
        <dbReference type="ARBA" id="ARBA00023273"/>
    </source>
</evidence>
<feature type="region of interest" description="Disordered" evidence="8">
    <location>
        <begin position="1738"/>
        <end position="1760"/>
    </location>
</feature>
<gene>
    <name evidence="12" type="ORF">RDWZM_001818</name>
</gene>
<dbReference type="GO" id="GO:0016020">
    <property type="term" value="C:membrane"/>
    <property type="evidence" value="ECO:0007669"/>
    <property type="project" value="InterPro"/>
</dbReference>
<evidence type="ECO:0000256" key="5">
    <source>
        <dbReference type="ARBA" id="ARBA00022803"/>
    </source>
</evidence>
<evidence type="ECO:0000259" key="11">
    <source>
        <dbReference type="PROSITE" id="PS50009"/>
    </source>
</evidence>
<feature type="transmembrane region" description="Helical" evidence="9">
    <location>
        <begin position="200"/>
        <end position="217"/>
    </location>
</feature>
<evidence type="ECO:0000256" key="9">
    <source>
        <dbReference type="SAM" id="Phobius"/>
    </source>
</evidence>
<feature type="transmembrane region" description="Helical" evidence="9">
    <location>
        <begin position="229"/>
        <end position="249"/>
    </location>
</feature>
<dbReference type="GO" id="GO:0016628">
    <property type="term" value="F:oxidoreductase activity, acting on the CH-CH group of donors, NAD or NADP as acceptor"/>
    <property type="evidence" value="ECO:0007669"/>
    <property type="project" value="InterPro"/>
</dbReference>
<dbReference type="Gene3D" id="1.10.840.10">
    <property type="entry name" value="Ras guanine-nucleotide exchange factors catalytic domain"/>
    <property type="match status" value="1"/>
</dbReference>
<dbReference type="PANTHER" id="PTHR14781:SF0">
    <property type="entry name" value="INTRAFLAGELLAR TRANSPORT PROTEIN 56"/>
    <property type="match status" value="1"/>
</dbReference>
<dbReference type="Pfam" id="PF13432">
    <property type="entry name" value="TPR_16"/>
    <property type="match status" value="1"/>
</dbReference>
<organism evidence="12 13">
    <name type="scientific">Blomia tropicalis</name>
    <name type="common">Mite</name>
    <dbReference type="NCBI Taxonomy" id="40697"/>
    <lineage>
        <taxon>Eukaryota</taxon>
        <taxon>Metazoa</taxon>
        <taxon>Ecdysozoa</taxon>
        <taxon>Arthropoda</taxon>
        <taxon>Chelicerata</taxon>
        <taxon>Arachnida</taxon>
        <taxon>Acari</taxon>
        <taxon>Acariformes</taxon>
        <taxon>Sarcoptiformes</taxon>
        <taxon>Astigmata</taxon>
        <taxon>Glycyphagoidea</taxon>
        <taxon>Echimyopodidae</taxon>
        <taxon>Blomia</taxon>
    </lineage>
</organism>
<dbReference type="PROSITE" id="PS50009">
    <property type="entry name" value="RASGEF_CAT"/>
    <property type="match status" value="1"/>
</dbReference>
<dbReference type="InterPro" id="IPR001849">
    <property type="entry name" value="PH_domain"/>
</dbReference>
<reference evidence="12" key="1">
    <citation type="submission" date="2022-12" db="EMBL/GenBank/DDBJ databases">
        <title>Genome assemblies of Blomia tropicalis.</title>
        <authorList>
            <person name="Cui Y."/>
        </authorList>
    </citation>
    <scope>NUCLEOTIDE SEQUENCE</scope>
    <source>
        <tissue evidence="12">Adult mites</tissue>
    </source>
</reference>
<dbReference type="InterPro" id="IPR036964">
    <property type="entry name" value="RASGEF_cat_dom_sf"/>
</dbReference>
<feature type="domain" description="Ras-GEF" evidence="11">
    <location>
        <begin position="1357"/>
        <end position="1597"/>
    </location>
</feature>
<evidence type="ECO:0000259" key="10">
    <source>
        <dbReference type="PROSITE" id="PS50003"/>
    </source>
</evidence>
<comment type="similarity">
    <text evidence="2">Belongs to the IFT56 family.</text>
</comment>
<dbReference type="PROSITE" id="PS50003">
    <property type="entry name" value="PH_DOMAIN"/>
    <property type="match status" value="1"/>
</dbReference>
<dbReference type="InterPro" id="IPR001171">
    <property type="entry name" value="ERG24_DHCR-like"/>
</dbReference>
<feature type="domain" description="PH" evidence="10">
    <location>
        <begin position="1783"/>
        <end position="1883"/>
    </location>
</feature>
<dbReference type="GO" id="GO:0036064">
    <property type="term" value="C:ciliary basal body"/>
    <property type="evidence" value="ECO:0007669"/>
    <property type="project" value="TreeGrafter"/>
</dbReference>
<dbReference type="Gene3D" id="1.25.40.10">
    <property type="entry name" value="Tetratricopeptide repeat domain"/>
    <property type="match status" value="3"/>
</dbReference>
<comment type="subcellular location">
    <subcellularLocation>
        <location evidence="1">Cell projection</location>
        <location evidence="1">Cilium</location>
    </subcellularLocation>
</comment>
<dbReference type="GO" id="GO:0016126">
    <property type="term" value="P:sterol biosynthetic process"/>
    <property type="evidence" value="ECO:0007669"/>
    <property type="project" value="InterPro"/>
</dbReference>
<dbReference type="SUPFAM" id="SSF48452">
    <property type="entry name" value="TPR-like"/>
    <property type="match status" value="2"/>
</dbReference>
<keyword evidence="6" id="KW-0966">Cell projection</keyword>
<keyword evidence="13" id="KW-1185">Reference proteome</keyword>
<dbReference type="GO" id="GO:0005085">
    <property type="term" value="F:guanyl-nucleotide exchange factor activity"/>
    <property type="evidence" value="ECO:0007669"/>
    <property type="project" value="UniProtKB-KW"/>
</dbReference>
<dbReference type="GO" id="GO:0120170">
    <property type="term" value="F:intraciliary transport particle B binding"/>
    <property type="evidence" value="ECO:0007669"/>
    <property type="project" value="TreeGrafter"/>
</dbReference>
<dbReference type="Pfam" id="PF01222">
    <property type="entry name" value="ERG4_ERG24"/>
    <property type="match status" value="1"/>
</dbReference>
<keyword evidence="9" id="KW-1133">Transmembrane helix</keyword>
<keyword evidence="7" id="KW-0344">Guanine-nucleotide releasing factor</keyword>
<dbReference type="InterPro" id="IPR030511">
    <property type="entry name" value="TTC26"/>
</dbReference>
<keyword evidence="9" id="KW-0472">Membrane</keyword>
<dbReference type="Proteomes" id="UP001142055">
    <property type="component" value="Chromosome 1"/>
</dbReference>
<dbReference type="InterPro" id="IPR011993">
    <property type="entry name" value="PH-like_dom_sf"/>
</dbReference>
<dbReference type="GO" id="GO:0030992">
    <property type="term" value="C:intraciliary transport particle B"/>
    <property type="evidence" value="ECO:0007669"/>
    <property type="project" value="TreeGrafter"/>
</dbReference>
<comment type="caution">
    <text evidence="12">The sequence shown here is derived from an EMBL/GenBank/DDBJ whole genome shotgun (WGS) entry which is preliminary data.</text>
</comment>
<dbReference type="InterPro" id="IPR023578">
    <property type="entry name" value="Ras_GEF_dom_sf"/>
</dbReference>
<dbReference type="PANTHER" id="PTHR14781">
    <property type="entry name" value="INTRAFLAGELLAR TRANSPORT PROTEIN 56"/>
    <property type="match status" value="1"/>
</dbReference>
<evidence type="ECO:0000256" key="7">
    <source>
        <dbReference type="PROSITE-ProRule" id="PRU00168"/>
    </source>
</evidence>
<feature type="transmembrane region" description="Helical" evidence="9">
    <location>
        <begin position="269"/>
        <end position="287"/>
    </location>
</feature>
<name>A0A9Q0MDS4_BLOTA</name>
<evidence type="ECO:0000256" key="1">
    <source>
        <dbReference type="ARBA" id="ARBA00004138"/>
    </source>
</evidence>
<dbReference type="EMBL" id="JAPWDV010000001">
    <property type="protein sequence ID" value="KAJ6223273.1"/>
    <property type="molecule type" value="Genomic_DNA"/>
</dbReference>
<dbReference type="InterPro" id="IPR019734">
    <property type="entry name" value="TPR_rpt"/>
</dbReference>
<feature type="transmembrane region" description="Helical" evidence="9">
    <location>
        <begin position="14"/>
        <end position="35"/>
    </location>
</feature>
<dbReference type="InterPro" id="IPR011990">
    <property type="entry name" value="TPR-like_helical_dom_sf"/>
</dbReference>
<dbReference type="InterPro" id="IPR001895">
    <property type="entry name" value="RASGEF_cat_dom"/>
</dbReference>
<dbReference type="SUPFAM" id="SSF48366">
    <property type="entry name" value="Ras GEF"/>
    <property type="match status" value="1"/>
</dbReference>
<feature type="transmembrane region" description="Helical" evidence="9">
    <location>
        <begin position="108"/>
        <end position="128"/>
    </location>
</feature>
<feature type="transmembrane region" description="Helical" evidence="9">
    <location>
        <begin position="68"/>
        <end position="88"/>
    </location>
</feature>
<dbReference type="SMART" id="SM00028">
    <property type="entry name" value="TPR"/>
    <property type="match status" value="7"/>
</dbReference>
<proteinExistence type="inferred from homology"/>
<dbReference type="Gene3D" id="2.30.29.30">
    <property type="entry name" value="Pleckstrin-homology domain (PH domain)/Phosphotyrosine-binding domain (PTB)"/>
    <property type="match status" value="1"/>
</dbReference>
<accession>A0A9Q0MDS4</accession>
<keyword evidence="9" id="KW-0812">Transmembrane</keyword>
<feature type="compositionally biased region" description="Acidic residues" evidence="8">
    <location>
        <begin position="1746"/>
        <end position="1757"/>
    </location>
</feature>
<dbReference type="SUPFAM" id="SSF50729">
    <property type="entry name" value="PH domain-like"/>
    <property type="match status" value="1"/>
</dbReference>
<dbReference type="Pfam" id="PF00617">
    <property type="entry name" value="RasGEF"/>
    <property type="match status" value="1"/>
</dbReference>
<sequence length="1909" mass="221175">MLKSIYNRLIRETVIPFLLIILTPNLTILLPYIVIYQNGNWKQTFAKSSILDVVKTAWSMVKWNDHECLTILATILLWGILTLIILPGKPYFGPPTKNNFRPQYWNNGFLFYLLSMAIVLPLIWHFSVLHLYYKFITLIGMCNAFGFILCIFLYFKGILLPDPGEFDMNGNPIFDFYWGVELYPHLGKYVSFKLLINSRFGLFLWQLIVLVAWKANYELYINRYHRGDPVWSMTVVTILQTVYLAKFYYWEDGYMQTIDTAVDRFGYMIAWGCITFVPSLYTVHSMYLVKNSPRTNFEFLINGIILIIGLMAIAGNYWTDYQRQLVRETDGKCLIWGEAPALIRAKYHDDKGNEKNSILLASGFWAVARHFNYVFELIVAFTFCAPALFQNIIPYIISRGNRKSKDETESIPREKQMIPTLEEFITNRDYTGALTLLEFNSKSDQSNIRDELWKAFCYSRLAEYKKAIDIYKKIVSNNEIDSKEIELFSACCRFYSGDYIDPSSLELYDGMHKALAKRIQIYINRKKDFREDSMEEIQAKLNTNNIEDQLCLASIYFYRHQYQEAIDIYKKILLEKKHYTALNIYIALCYYKLDYYDVSQEVLTLYMQKHPNSIIAGNLKACNNYRLFNGAAAESELRNIIESFPANFLFARDLIRHNLVVFKNGEGAFQVLPLLMNTIPEAKLNLIIFYLKNDKNEEASKLIQDIDPKLPNEYILKAIVNANIGQNLNSHENLKLAQNFFQLIGNSPAECDTIQGRQCMASYFFLIRQFEEVSLYLSSIKSYFYNDDTFNFNYGQAKMMAHNFQEAEEAFLMVENETMKNDLVYICSLTRCFIMNKKPNKAWEMFLKYQHSKEATILLHLIGNDCYKMGHFLVALRVFDILEKMDKSPEYWEGKRGSAAGVMQLVIANEEPILIINMNEELEPVMPQSRPFAKELLPFERYNWLYHIHFVRNEYDTCIEQMDRLQVESEYCLFLKGMIKLRQGNAKIALQQFNLLKSVNNTNYIKAIARCLLILGKHQNVCDIVKEVGLKVAHNDWQLWTLYGYALLFIGATVQAKEAFQSALQNTNQVEPFIALARCQIAELDFKSAIFVLRRATEISPNDVYLATKLGVLLYTTGIITKGIEKILEADGQTSNPDLSLTIAMGTIMQEVKQDVDAAFQRYRQSDVFECPSLWNNIGICFATKGKFVAAITCLKKSYFLQPLDWRINYNLGLINLKLKQYASAFQYFKNTISFCSTPNPNILTLLAICLEFLNDSNNSQQAHQTACKANEPSSTIALVNYAVFLYNNDHETNRDKIVELLMEFEKCWLKRKSNSNEFDDNIMKTNDMIDSGNKFVPNGRNSYGGGSSFKLLNKISPEELAKQLTLLDWSIFSLITRNELKPGQWTGPKKYNKSPNVVAFTRRFNNLTNWISDEILSVKQPKQRADVIIYFIKVASYLIEIKNLYSSYAIFCALTSEPIHRLDKTWANVGKKERILYDKIEDLFSQSENSIKLRNFMDESINSPNGACIPLLSTFLRDIIHIDSCYASNDSDKMGERIKKLETIYTFIEKCQQSNYDFIDLVEIVYDYLNSFNYIEELQKFREDDYYKISLSLEPLEASASQKTNKVKLYQNRFNSTYDIRSTFYTNECASTLDIRNSRALLNKSLNDELFFQTKYQQPKESTPFKPGHRKTNSLEAGPIAILLNNKSNSLTTRRNIKLNLIDDSPSYDHTSSVGNHGLDSRKPILEVKFKKPPSNYLDTSSFSNEEDGSSLDDQNDASSRNLKQNFSTADLLFSSMVGRKTVLKGGKKQSISFWFNYFMGITNDSLLFFNSKSFGQPNLSKPIKSLSLSQWSVSYIEETNYSEKKNVFTIADHSCMNVYKIRTATEKEAKEWVQYNNSQIGKFLKKLENFRQQRNSEKERIAKRVYE</sequence>
<evidence type="ECO:0000256" key="8">
    <source>
        <dbReference type="SAM" id="MobiDB-lite"/>
    </source>
</evidence>